<evidence type="ECO:0000256" key="4">
    <source>
        <dbReference type="ARBA" id="ARBA00022723"/>
    </source>
</evidence>
<keyword evidence="4 8" id="KW-0479">Metal-binding</keyword>
<organism evidence="9 10">
    <name type="scientific">Ziziphus jujuba var. spinosa</name>
    <dbReference type="NCBI Taxonomy" id="714518"/>
    <lineage>
        <taxon>Eukaryota</taxon>
        <taxon>Viridiplantae</taxon>
        <taxon>Streptophyta</taxon>
        <taxon>Embryophyta</taxon>
        <taxon>Tracheophyta</taxon>
        <taxon>Spermatophyta</taxon>
        <taxon>Magnoliopsida</taxon>
        <taxon>eudicotyledons</taxon>
        <taxon>Gunneridae</taxon>
        <taxon>Pentapetalae</taxon>
        <taxon>rosids</taxon>
        <taxon>fabids</taxon>
        <taxon>Rosales</taxon>
        <taxon>Rhamnaceae</taxon>
        <taxon>Paliureae</taxon>
        <taxon>Ziziphus</taxon>
    </lineage>
</organism>
<comment type="cofactor">
    <cofactor evidence="1 8">
        <name>heme</name>
        <dbReference type="ChEBI" id="CHEBI:30413"/>
    </cofactor>
</comment>
<dbReference type="PANTHER" id="PTHR47944:SF5">
    <property type="entry name" value="CYTOCHROME P450 71A1-LIKE"/>
    <property type="match status" value="1"/>
</dbReference>
<name>A0A978UWD7_ZIZJJ</name>
<evidence type="ECO:0000256" key="1">
    <source>
        <dbReference type="ARBA" id="ARBA00001971"/>
    </source>
</evidence>
<dbReference type="PANTHER" id="PTHR47944">
    <property type="entry name" value="CYTOCHROME P450 98A9"/>
    <property type="match status" value="1"/>
</dbReference>
<feature type="binding site" description="axial binding residue" evidence="8">
    <location>
        <position position="446"/>
    </location>
    <ligand>
        <name>heme</name>
        <dbReference type="ChEBI" id="CHEBI:30413"/>
    </ligand>
    <ligandPart>
        <name>Fe</name>
        <dbReference type="ChEBI" id="CHEBI:18248"/>
    </ligandPart>
</feature>
<dbReference type="InterPro" id="IPR001128">
    <property type="entry name" value="Cyt_P450"/>
</dbReference>
<dbReference type="GO" id="GO:0016705">
    <property type="term" value="F:oxidoreductase activity, acting on paired donors, with incorporation or reduction of molecular oxygen"/>
    <property type="evidence" value="ECO:0007669"/>
    <property type="project" value="InterPro"/>
</dbReference>
<comment type="caution">
    <text evidence="9">The sequence shown here is derived from an EMBL/GenBank/DDBJ whole genome shotgun (WGS) entry which is preliminary data.</text>
</comment>
<keyword evidence="5" id="KW-0560">Oxidoreductase</keyword>
<dbReference type="AlphaFoldDB" id="A0A978UWD7"/>
<evidence type="ECO:0000256" key="6">
    <source>
        <dbReference type="ARBA" id="ARBA00023004"/>
    </source>
</evidence>
<proteinExistence type="inferred from homology"/>
<dbReference type="FunFam" id="1.10.630.10:FF:000026">
    <property type="entry name" value="Cytochrome P450 82C4"/>
    <property type="match status" value="1"/>
</dbReference>
<gene>
    <name evidence="9" type="ORF">FEM48_Zijuj08G0021700</name>
</gene>
<evidence type="ECO:0000256" key="5">
    <source>
        <dbReference type="ARBA" id="ARBA00023002"/>
    </source>
</evidence>
<comment type="similarity">
    <text evidence="2">Belongs to the cytochrome P450 family.</text>
</comment>
<reference evidence="9" key="1">
    <citation type="journal article" date="2021" name="Front. Plant Sci.">
        <title>Chromosome-Scale Genome Assembly for Chinese Sour Jujube and Insights Into Its Genome Evolution and Domestication Signature.</title>
        <authorList>
            <person name="Shen L.-Y."/>
            <person name="Luo H."/>
            <person name="Wang X.-L."/>
            <person name="Wang X.-M."/>
            <person name="Qiu X.-J."/>
            <person name="Liu H."/>
            <person name="Zhou S.-S."/>
            <person name="Jia K.-H."/>
            <person name="Nie S."/>
            <person name="Bao Y.-T."/>
            <person name="Zhang R.-G."/>
            <person name="Yun Q.-Z."/>
            <person name="Chai Y.-H."/>
            <person name="Lu J.-Y."/>
            <person name="Li Y."/>
            <person name="Zhao S.-W."/>
            <person name="Mao J.-F."/>
            <person name="Jia S.-G."/>
            <person name="Mao Y.-M."/>
        </authorList>
    </citation>
    <scope>NUCLEOTIDE SEQUENCE</scope>
    <source>
        <strain evidence="9">AT0</strain>
        <tissue evidence="9">Leaf</tissue>
    </source>
</reference>
<evidence type="ECO:0000313" key="10">
    <source>
        <dbReference type="Proteomes" id="UP000813462"/>
    </source>
</evidence>
<dbReference type="Gene3D" id="1.10.630.10">
    <property type="entry name" value="Cytochrome P450"/>
    <property type="match status" value="1"/>
</dbReference>
<dbReference type="PRINTS" id="PR00463">
    <property type="entry name" value="EP450I"/>
</dbReference>
<evidence type="ECO:0000313" key="9">
    <source>
        <dbReference type="EMBL" id="KAH7519303.1"/>
    </source>
</evidence>
<keyword evidence="3 8" id="KW-0349">Heme</keyword>
<dbReference type="PRINTS" id="PR00385">
    <property type="entry name" value="P450"/>
</dbReference>
<sequence>MEVPPWAIFSLACLAALPFLFKIFSRHRNHPPGPKPWPVIGNFHLLGPLPHHSLHKLSQKYGPIMQLSFGSVPVVVASSSEAAKLFLKTYDHAFANRPQTAAGRLTGNNHASVIWAPYGPSLRQWRKILQSDLFSLKRIEAYEYIRMEEVRALMLRIYASFGKPVPLRRQLSCFTLSIMSRVVLGKKYFSDSKDVKSIIQLEEFQEMIEEFILLNGVFYIGDWIPWLGNFLDFQGYVKRMKVVNEKFNRYFDYVFEDHMSKKEAEKERDFEGRNIVDFLLELLDDPSLEVKLTYDKLKTFAQDLLIGGTETTASTVEWAMSELLKNPHVMEKASEELDRVIGRERWVEEKDIPRLAYIDAIMKEAMRKRPVASTLGMHEALEDCKVEGYDIKRGTILLVNLWSLGRDDRVWENPEEFRPERFLGKAIDVRGQTFELLPFGSGRRMCPSYNFALRMIMCCLANLLHGFKWELPAEHNVEDMSLEETYGISTTRKFPLVGVPKPRLPFHLYQQ</sequence>
<dbReference type="Pfam" id="PF00067">
    <property type="entry name" value="p450"/>
    <property type="match status" value="1"/>
</dbReference>
<evidence type="ECO:0000256" key="7">
    <source>
        <dbReference type="ARBA" id="ARBA00023033"/>
    </source>
</evidence>
<dbReference type="InterPro" id="IPR002401">
    <property type="entry name" value="Cyt_P450_E_grp-I"/>
</dbReference>
<dbReference type="SMR" id="A0A978UWD7"/>
<dbReference type="Proteomes" id="UP000813462">
    <property type="component" value="Unassembled WGS sequence"/>
</dbReference>
<dbReference type="InterPro" id="IPR036396">
    <property type="entry name" value="Cyt_P450_sf"/>
</dbReference>
<evidence type="ECO:0008006" key="11">
    <source>
        <dbReference type="Google" id="ProtNLM"/>
    </source>
</evidence>
<evidence type="ECO:0000256" key="2">
    <source>
        <dbReference type="ARBA" id="ARBA00010617"/>
    </source>
</evidence>
<evidence type="ECO:0000256" key="3">
    <source>
        <dbReference type="ARBA" id="ARBA00022617"/>
    </source>
</evidence>
<evidence type="ECO:0000256" key="8">
    <source>
        <dbReference type="PIRSR" id="PIRSR602401-1"/>
    </source>
</evidence>
<dbReference type="SUPFAM" id="SSF48264">
    <property type="entry name" value="Cytochrome P450"/>
    <property type="match status" value="1"/>
</dbReference>
<dbReference type="GO" id="GO:0020037">
    <property type="term" value="F:heme binding"/>
    <property type="evidence" value="ECO:0007669"/>
    <property type="project" value="InterPro"/>
</dbReference>
<accession>A0A978UWD7</accession>
<keyword evidence="6 8" id="KW-0408">Iron</keyword>
<dbReference type="OrthoDB" id="2789670at2759"/>
<dbReference type="GO" id="GO:0005506">
    <property type="term" value="F:iron ion binding"/>
    <property type="evidence" value="ECO:0007669"/>
    <property type="project" value="InterPro"/>
</dbReference>
<protein>
    <recommendedName>
        <fullName evidence="11">Cytochrome P450 71A1-like</fullName>
    </recommendedName>
</protein>
<dbReference type="EMBL" id="JAEACU010000008">
    <property type="protein sequence ID" value="KAH7519303.1"/>
    <property type="molecule type" value="Genomic_DNA"/>
</dbReference>
<dbReference type="GO" id="GO:0004497">
    <property type="term" value="F:monooxygenase activity"/>
    <property type="evidence" value="ECO:0007669"/>
    <property type="project" value="UniProtKB-KW"/>
</dbReference>
<keyword evidence="7" id="KW-0503">Monooxygenase</keyword>
<dbReference type="CDD" id="cd20618">
    <property type="entry name" value="CYP71_clan"/>
    <property type="match status" value="1"/>
</dbReference>